<dbReference type="GO" id="GO:0005960">
    <property type="term" value="C:glycine cleavage complex"/>
    <property type="evidence" value="ECO:0007669"/>
    <property type="project" value="InterPro"/>
</dbReference>
<comment type="subunit">
    <text evidence="3">The glycine cleavage system is composed of four proteins: P, T, L and H.</text>
</comment>
<dbReference type="SUPFAM" id="SSF51230">
    <property type="entry name" value="Single hybrid motif"/>
    <property type="match status" value="1"/>
</dbReference>
<dbReference type="GO" id="GO:0005829">
    <property type="term" value="C:cytosol"/>
    <property type="evidence" value="ECO:0007669"/>
    <property type="project" value="TreeGrafter"/>
</dbReference>
<sequence length="124" mass="13586">MYPENLKYSTEHEWAKVDGVMATIGISHYAQDSLGDVVYVELPAEGKTVGAMDNIGVVESVKTVSTLYSPVAGEVVEVNKELQEKPALVNEDPYGKGWMLKIKMSNPADLDKLLSASDYQAQLH</sequence>
<evidence type="ECO:0000256" key="3">
    <source>
        <dbReference type="HAMAP-Rule" id="MF_00272"/>
    </source>
</evidence>
<dbReference type="GO" id="GO:0019464">
    <property type="term" value="P:glycine decarboxylation via glycine cleavage system"/>
    <property type="evidence" value="ECO:0007669"/>
    <property type="project" value="UniProtKB-UniRule"/>
</dbReference>
<dbReference type="Pfam" id="PF01597">
    <property type="entry name" value="GCV_H"/>
    <property type="match status" value="1"/>
</dbReference>
<evidence type="ECO:0000259" key="5">
    <source>
        <dbReference type="PROSITE" id="PS50968"/>
    </source>
</evidence>
<comment type="caution">
    <text evidence="6">The sequence shown here is derived from an EMBL/GenBank/DDBJ whole genome shotgun (WGS) entry which is preliminary data.</text>
</comment>
<dbReference type="NCBIfam" id="TIGR00527">
    <property type="entry name" value="gcvH"/>
    <property type="match status" value="1"/>
</dbReference>
<protein>
    <recommendedName>
        <fullName evidence="3">Glycine cleavage system H protein</fullName>
    </recommendedName>
</protein>
<comment type="similarity">
    <text evidence="1 3">Belongs to the GcvH family.</text>
</comment>
<name>A0A1F4U4R1_UNCSA</name>
<dbReference type="InterPro" id="IPR003016">
    <property type="entry name" value="2-oxoA_DH_lipoyl-BS"/>
</dbReference>
<proteinExistence type="inferred from homology"/>
<evidence type="ECO:0000256" key="4">
    <source>
        <dbReference type="PIRSR" id="PIRSR617453-50"/>
    </source>
</evidence>
<dbReference type="AlphaFoldDB" id="A0A1F4U4R1"/>
<keyword evidence="2 3" id="KW-0450">Lipoyl</keyword>
<dbReference type="InterPro" id="IPR000089">
    <property type="entry name" value="Biotin_lipoyl"/>
</dbReference>
<evidence type="ECO:0000313" key="6">
    <source>
        <dbReference type="EMBL" id="OGC39857.1"/>
    </source>
</evidence>
<dbReference type="CDD" id="cd06848">
    <property type="entry name" value="GCS_H"/>
    <property type="match status" value="1"/>
</dbReference>
<dbReference type="Gene3D" id="2.40.50.100">
    <property type="match status" value="1"/>
</dbReference>
<dbReference type="EMBL" id="MEUJ01000005">
    <property type="protein sequence ID" value="OGC39857.1"/>
    <property type="molecule type" value="Genomic_DNA"/>
</dbReference>
<feature type="modified residue" description="N6-lipoyllysine" evidence="3 4">
    <location>
        <position position="62"/>
    </location>
</feature>
<dbReference type="InterPro" id="IPR011053">
    <property type="entry name" value="Single_hybrid_motif"/>
</dbReference>
<dbReference type="InterPro" id="IPR002930">
    <property type="entry name" value="GCV_H"/>
</dbReference>
<evidence type="ECO:0000256" key="1">
    <source>
        <dbReference type="ARBA" id="ARBA00009249"/>
    </source>
</evidence>
<evidence type="ECO:0000256" key="2">
    <source>
        <dbReference type="ARBA" id="ARBA00022823"/>
    </source>
</evidence>
<feature type="domain" description="Lipoyl-binding" evidence="5">
    <location>
        <begin position="21"/>
        <end position="103"/>
    </location>
</feature>
<comment type="cofactor">
    <cofactor evidence="3">
        <name>(R)-lipoate</name>
        <dbReference type="ChEBI" id="CHEBI:83088"/>
    </cofactor>
    <text evidence="3">Binds 1 lipoyl cofactor covalently.</text>
</comment>
<dbReference type="PROSITE" id="PS50968">
    <property type="entry name" value="BIOTINYL_LIPOYL"/>
    <property type="match status" value="1"/>
</dbReference>
<evidence type="ECO:0000313" key="7">
    <source>
        <dbReference type="Proteomes" id="UP000179242"/>
    </source>
</evidence>
<dbReference type="PANTHER" id="PTHR11715:SF3">
    <property type="entry name" value="GLYCINE CLEAVAGE SYSTEM H PROTEIN-RELATED"/>
    <property type="match status" value="1"/>
</dbReference>
<dbReference type="InterPro" id="IPR017453">
    <property type="entry name" value="GCV_H_sub"/>
</dbReference>
<dbReference type="NCBIfam" id="NF002270">
    <property type="entry name" value="PRK01202.1"/>
    <property type="match status" value="1"/>
</dbReference>
<gene>
    <name evidence="3" type="primary">gcvH</name>
    <name evidence="6" type="ORF">A2438_05000</name>
</gene>
<organism evidence="6 7">
    <name type="scientific">candidate division WOR-1 bacterium RIFOXYC2_FULL_46_14</name>
    <dbReference type="NCBI Taxonomy" id="1802587"/>
    <lineage>
        <taxon>Bacteria</taxon>
        <taxon>Bacillati</taxon>
        <taxon>Saganbacteria</taxon>
    </lineage>
</organism>
<dbReference type="PROSITE" id="PS00189">
    <property type="entry name" value="LIPOYL"/>
    <property type="match status" value="1"/>
</dbReference>
<dbReference type="Proteomes" id="UP000179242">
    <property type="component" value="Unassembled WGS sequence"/>
</dbReference>
<dbReference type="PANTHER" id="PTHR11715">
    <property type="entry name" value="GLYCINE CLEAVAGE SYSTEM H PROTEIN"/>
    <property type="match status" value="1"/>
</dbReference>
<dbReference type="GO" id="GO:0009249">
    <property type="term" value="P:protein lipoylation"/>
    <property type="evidence" value="ECO:0007669"/>
    <property type="project" value="TreeGrafter"/>
</dbReference>
<comment type="function">
    <text evidence="3">The glycine cleavage system catalyzes the degradation of glycine. The H protein shuttles the methylamine group of glycine from the P protein to the T protein.</text>
</comment>
<dbReference type="HAMAP" id="MF_00272">
    <property type="entry name" value="GcvH"/>
    <property type="match status" value="1"/>
</dbReference>
<dbReference type="InterPro" id="IPR033753">
    <property type="entry name" value="GCV_H/Fam206"/>
</dbReference>
<reference evidence="6 7" key="1">
    <citation type="journal article" date="2016" name="Nat. Commun.">
        <title>Thousands of microbial genomes shed light on interconnected biogeochemical processes in an aquifer system.</title>
        <authorList>
            <person name="Anantharaman K."/>
            <person name="Brown C.T."/>
            <person name="Hug L.A."/>
            <person name="Sharon I."/>
            <person name="Castelle C.J."/>
            <person name="Probst A.J."/>
            <person name="Thomas B.C."/>
            <person name="Singh A."/>
            <person name="Wilkins M.J."/>
            <person name="Karaoz U."/>
            <person name="Brodie E.L."/>
            <person name="Williams K.H."/>
            <person name="Hubbard S.S."/>
            <person name="Banfield J.F."/>
        </authorList>
    </citation>
    <scope>NUCLEOTIDE SEQUENCE [LARGE SCALE GENOMIC DNA]</scope>
</reference>
<accession>A0A1F4U4R1</accession>